<evidence type="ECO:0000313" key="2">
    <source>
        <dbReference type="EMBL" id="ALG12287.1"/>
    </source>
</evidence>
<dbReference type="Proteomes" id="UP000063699">
    <property type="component" value="Chromosome"/>
</dbReference>
<dbReference type="InterPro" id="IPR024775">
    <property type="entry name" value="DinB-like"/>
</dbReference>
<dbReference type="SUPFAM" id="SSF109854">
    <property type="entry name" value="DinB/YfiT-like putative metalloenzymes"/>
    <property type="match status" value="1"/>
</dbReference>
<organism evidence="2 3">
    <name type="scientific">Kibdelosporangium phytohabitans</name>
    <dbReference type="NCBI Taxonomy" id="860235"/>
    <lineage>
        <taxon>Bacteria</taxon>
        <taxon>Bacillati</taxon>
        <taxon>Actinomycetota</taxon>
        <taxon>Actinomycetes</taxon>
        <taxon>Pseudonocardiales</taxon>
        <taxon>Pseudonocardiaceae</taxon>
        <taxon>Kibdelosporangium</taxon>
    </lineage>
</organism>
<dbReference type="RefSeq" id="WP_054294182.1">
    <property type="nucleotide sequence ID" value="NZ_CP012752.1"/>
</dbReference>
<dbReference type="Pfam" id="PF12867">
    <property type="entry name" value="DinB_2"/>
    <property type="match status" value="1"/>
</dbReference>
<feature type="domain" description="DinB-like" evidence="1">
    <location>
        <begin position="90"/>
        <end position="193"/>
    </location>
</feature>
<dbReference type="KEGG" id="kphy:AOZ06_40375"/>
<accession>A0A0N7F4T0</accession>
<sequence length="204" mass="22171">MGTPPRLVPFLDQFDFACGRLIQRLTGPSVDSGDGNEVPVEPLTDAEYLWEPVAGSWSIRRRSAGPGPGATVLAGRGEWGRDGGRPHPVPPPVTTIAWRLGHLSEMLVARADHVHGTHTKSEDDYEHVGDAAAGIAAFERGAAAWRSAVDSADDAALDTVGYSTYPAGSDPEVPFIEIVWWMNQEVLHHGAEIALLRDLYRRMR</sequence>
<evidence type="ECO:0000313" key="3">
    <source>
        <dbReference type="Proteomes" id="UP000063699"/>
    </source>
</evidence>
<gene>
    <name evidence="2" type="ORF">AOZ06_40375</name>
</gene>
<evidence type="ECO:0000259" key="1">
    <source>
        <dbReference type="Pfam" id="PF12867"/>
    </source>
</evidence>
<dbReference type="InterPro" id="IPR034660">
    <property type="entry name" value="DinB/YfiT-like"/>
</dbReference>
<keyword evidence="3" id="KW-1185">Reference proteome</keyword>
<dbReference type="OrthoDB" id="5022306at2"/>
<dbReference type="STRING" id="860235.AOZ06_40375"/>
<reference evidence="2 3" key="1">
    <citation type="submission" date="2015-07" db="EMBL/GenBank/DDBJ databases">
        <title>Genome sequencing of Kibdelosporangium phytohabitans.</title>
        <authorList>
            <person name="Qin S."/>
            <person name="Xing K."/>
        </authorList>
    </citation>
    <scope>NUCLEOTIDE SEQUENCE [LARGE SCALE GENOMIC DNA]</scope>
    <source>
        <strain evidence="2 3">KLBMP1111</strain>
    </source>
</reference>
<proteinExistence type="predicted"/>
<dbReference type="AlphaFoldDB" id="A0A0N7F4T0"/>
<protein>
    <recommendedName>
        <fullName evidence="1">DinB-like domain-containing protein</fullName>
    </recommendedName>
</protein>
<dbReference type="EMBL" id="CP012752">
    <property type="protein sequence ID" value="ALG12287.1"/>
    <property type="molecule type" value="Genomic_DNA"/>
</dbReference>
<name>A0A0N7F4T0_9PSEU</name>